<dbReference type="AlphaFoldDB" id="A0A1F6C4A8"/>
<dbReference type="Gene3D" id="2.60.40.10">
    <property type="entry name" value="Immunoglobulins"/>
    <property type="match status" value="1"/>
</dbReference>
<dbReference type="EMBL" id="MFKF01000420">
    <property type="protein sequence ID" value="OGG43991.1"/>
    <property type="molecule type" value="Genomic_DNA"/>
</dbReference>
<gene>
    <name evidence="2" type="ORF">A3F84_15405</name>
</gene>
<dbReference type="InterPro" id="IPR014756">
    <property type="entry name" value="Ig_E-set"/>
</dbReference>
<reference evidence="2 3" key="1">
    <citation type="journal article" date="2016" name="Nat. Commun.">
        <title>Thousands of microbial genomes shed light on interconnected biogeochemical processes in an aquifer system.</title>
        <authorList>
            <person name="Anantharaman K."/>
            <person name="Brown C.T."/>
            <person name="Hug L.A."/>
            <person name="Sharon I."/>
            <person name="Castelle C.J."/>
            <person name="Probst A.J."/>
            <person name="Thomas B.C."/>
            <person name="Singh A."/>
            <person name="Wilkins M.J."/>
            <person name="Karaoz U."/>
            <person name="Brodie E.L."/>
            <person name="Williams K.H."/>
            <person name="Hubbard S.S."/>
            <person name="Banfield J.F."/>
        </authorList>
    </citation>
    <scope>NUCLEOTIDE SEQUENCE [LARGE SCALE GENOMIC DNA]</scope>
    <source>
        <strain evidence="3">RIFCSPLOWO2_12_FULL_64_10</strain>
    </source>
</reference>
<dbReference type="Pfam" id="PF16561">
    <property type="entry name" value="AMPK1_CBM"/>
    <property type="match status" value="1"/>
</dbReference>
<organism evidence="2 3">
    <name type="scientific">Handelsmanbacteria sp. (strain RIFCSPLOWO2_12_FULL_64_10)</name>
    <dbReference type="NCBI Taxonomy" id="1817868"/>
    <lineage>
        <taxon>Bacteria</taxon>
        <taxon>Candidatus Handelsmaniibacteriota</taxon>
    </lineage>
</organism>
<dbReference type="InterPro" id="IPR013783">
    <property type="entry name" value="Ig-like_fold"/>
</dbReference>
<feature type="domain" description="AMP-activated protein kinase glycogen-binding" evidence="1">
    <location>
        <begin position="23"/>
        <end position="88"/>
    </location>
</feature>
<proteinExistence type="predicted"/>
<evidence type="ECO:0000313" key="2">
    <source>
        <dbReference type="EMBL" id="OGG43991.1"/>
    </source>
</evidence>
<dbReference type="SUPFAM" id="SSF81296">
    <property type="entry name" value="E set domains"/>
    <property type="match status" value="1"/>
</dbReference>
<dbReference type="InterPro" id="IPR032640">
    <property type="entry name" value="AMPK1_CBM"/>
</dbReference>
<dbReference type="Proteomes" id="UP000178606">
    <property type="component" value="Unassembled WGS sequence"/>
</dbReference>
<evidence type="ECO:0000259" key="1">
    <source>
        <dbReference type="Pfam" id="PF16561"/>
    </source>
</evidence>
<dbReference type="PANTHER" id="PTHR47434">
    <property type="entry name" value="PROTEIN PTST HOMOLOG 3, CHLOROPLASTIC"/>
    <property type="match status" value="1"/>
</dbReference>
<evidence type="ECO:0000313" key="3">
    <source>
        <dbReference type="Proteomes" id="UP000178606"/>
    </source>
</evidence>
<name>A0A1F6C4A8_HANXR</name>
<dbReference type="CDD" id="cd02859">
    <property type="entry name" value="E_set_AMPKbeta_like_N"/>
    <property type="match status" value="1"/>
</dbReference>
<sequence length="92" mass="10144">MLRKNSGDRAPKRRISFSLEAPGAKEVSLAGTFNGWEVRSLKRDGQGVWGASLTLTPGTYEYRFLVDGEWQNDPGAEVALNPYGTQNCVRVV</sequence>
<protein>
    <recommendedName>
        <fullName evidence="1">AMP-activated protein kinase glycogen-binding domain-containing protein</fullName>
    </recommendedName>
</protein>
<accession>A0A1F6C4A8</accession>
<comment type="caution">
    <text evidence="2">The sequence shown here is derived from an EMBL/GenBank/DDBJ whole genome shotgun (WGS) entry which is preliminary data.</text>
</comment>